<gene>
    <name evidence="1" type="ORF">DAPK24_006680</name>
</gene>
<comment type="caution">
    <text evidence="1">The sequence shown here is derived from an EMBL/GenBank/DDBJ whole genome shotgun (WGS) entry which is preliminary data.</text>
</comment>
<evidence type="ECO:0000313" key="2">
    <source>
        <dbReference type="Proteomes" id="UP001378960"/>
    </source>
</evidence>
<dbReference type="InterPro" id="IPR016024">
    <property type="entry name" value="ARM-type_fold"/>
</dbReference>
<evidence type="ECO:0000313" key="1">
    <source>
        <dbReference type="EMBL" id="GMM44093.1"/>
    </source>
</evidence>
<proteinExistence type="predicted"/>
<keyword evidence="2" id="KW-1185">Reference proteome</keyword>
<sequence>MSDSRLYIPIKHHDFQYEIKSISFNHPPIGILKKLLANFISIGDIYSNDEIIWSFILKCYKMYNDHKIINQLTYNLLEMRLNGSYGIIKEEFNWINEIIEYLNKNECFSKLELLSCISDKCVSDDIYKEVVSVLWNYINDKLDGGNNDDDTMVIHSCIRLVKKLDNNKNNNKNKDKIDLIFDKLMKLLNNCKNYEIISSIADTLLEIEKYSTRRIQLNNGNVSTLITIITNERPTSSIISLLVKFKIDKVDQLCKDVITCIESFMKDNDDISIMVNTMKCIIYYLNGVEKDEKFYMKIVNEIIMSFKRMFEKFINDRIVFFNLLRNFLLIVIKFNINDEYKEIIEKFIIIDENKDIEYFIIDTKLEILYLICLNGEKDTNEYIIRQLKPLIKSSNDNISYKTIRTLCNLIIKDDEKFEKLLNELINEEGITMDKHYLSISIALREVNEKNMQKYGEVFLGKVGNDVNIDNTYINDEDIISYIWILNRLNKIEELVDIKGKLLKRMDGDTIDKKTYIFDTYLTSIVKSSIDIGYESDKLLCIMGDISGISKQLEIRVNYYIRLIISCQGDYKMLKEILKRNSGISTNTNSGLDDDTVDEMCSVMGSIASVYLRPVHTVFK</sequence>
<organism evidence="1 2">
    <name type="scientific">Pichia kluyveri</name>
    <name type="common">Yeast</name>
    <dbReference type="NCBI Taxonomy" id="36015"/>
    <lineage>
        <taxon>Eukaryota</taxon>
        <taxon>Fungi</taxon>
        <taxon>Dikarya</taxon>
        <taxon>Ascomycota</taxon>
        <taxon>Saccharomycotina</taxon>
        <taxon>Pichiomycetes</taxon>
        <taxon>Pichiales</taxon>
        <taxon>Pichiaceae</taxon>
        <taxon>Pichia</taxon>
    </lineage>
</organism>
<reference evidence="1 2" key="1">
    <citation type="journal article" date="2023" name="Elife">
        <title>Identification of key yeast species and microbe-microbe interactions impacting larval growth of Drosophila in the wild.</title>
        <authorList>
            <person name="Mure A."/>
            <person name="Sugiura Y."/>
            <person name="Maeda R."/>
            <person name="Honda K."/>
            <person name="Sakurai N."/>
            <person name="Takahashi Y."/>
            <person name="Watada M."/>
            <person name="Katoh T."/>
            <person name="Gotoh A."/>
            <person name="Gotoh Y."/>
            <person name="Taniguchi I."/>
            <person name="Nakamura K."/>
            <person name="Hayashi T."/>
            <person name="Katayama T."/>
            <person name="Uemura T."/>
            <person name="Hattori Y."/>
        </authorList>
    </citation>
    <scope>NUCLEOTIDE SEQUENCE [LARGE SCALE GENOMIC DNA]</scope>
    <source>
        <strain evidence="1 2">PK-24</strain>
    </source>
</reference>
<dbReference type="InterPro" id="IPR011989">
    <property type="entry name" value="ARM-like"/>
</dbReference>
<dbReference type="EMBL" id="BTGB01000001">
    <property type="protein sequence ID" value="GMM44093.1"/>
    <property type="molecule type" value="Genomic_DNA"/>
</dbReference>
<dbReference type="Gene3D" id="1.25.10.10">
    <property type="entry name" value="Leucine-rich Repeat Variant"/>
    <property type="match status" value="1"/>
</dbReference>
<dbReference type="SUPFAM" id="SSF48371">
    <property type="entry name" value="ARM repeat"/>
    <property type="match status" value="1"/>
</dbReference>
<accession>A0AAV5QYT6</accession>
<protein>
    <submittedName>
        <fullName evidence="1">Uncharacterized protein</fullName>
    </submittedName>
</protein>
<dbReference type="AlphaFoldDB" id="A0AAV5QYT6"/>
<dbReference type="Proteomes" id="UP001378960">
    <property type="component" value="Unassembled WGS sequence"/>
</dbReference>
<name>A0AAV5QYT6_PICKL</name>